<feature type="domain" description="Polypeptide-transport-associated ShlB-type" evidence="6">
    <location>
        <begin position="90"/>
        <end position="165"/>
    </location>
</feature>
<evidence type="ECO:0000313" key="8">
    <source>
        <dbReference type="Proteomes" id="UP001617427"/>
    </source>
</evidence>
<dbReference type="Pfam" id="PF08479">
    <property type="entry name" value="POTRA_2"/>
    <property type="match status" value="1"/>
</dbReference>
<dbReference type="Pfam" id="PF03865">
    <property type="entry name" value="ShlB"/>
    <property type="match status" value="1"/>
</dbReference>
<reference evidence="7 8" key="1">
    <citation type="submission" date="2024-10" db="EMBL/GenBank/DDBJ databases">
        <title>The Natural Products Discovery Center: Release of the First 8490 Sequenced Strains for Exploring Actinobacteria Biosynthetic Diversity.</title>
        <authorList>
            <person name="Kalkreuter E."/>
            <person name="Kautsar S.A."/>
            <person name="Yang D."/>
            <person name="Bader C.D."/>
            <person name="Teijaro C.N."/>
            <person name="Fluegel L."/>
            <person name="Davis C.M."/>
            <person name="Simpson J.R."/>
            <person name="Lauterbach L."/>
            <person name="Steele A.D."/>
            <person name="Gui C."/>
            <person name="Meng S."/>
            <person name="Li G."/>
            <person name="Viehrig K."/>
            <person name="Ye F."/>
            <person name="Su P."/>
            <person name="Kiefer A.F."/>
            <person name="Nichols A."/>
            <person name="Cepeda A.J."/>
            <person name="Yan W."/>
            <person name="Fan B."/>
            <person name="Jiang Y."/>
            <person name="Adhikari A."/>
            <person name="Zheng C.-J."/>
            <person name="Schuster L."/>
            <person name="Cowan T.M."/>
            <person name="Smanski M.J."/>
            <person name="Chevrette M.G."/>
            <person name="De Carvalho L.P.S."/>
            <person name="Shen B."/>
        </authorList>
    </citation>
    <scope>NUCLEOTIDE SEQUENCE [LARGE SCALE GENOMIC DNA]</scope>
    <source>
        <strain evidence="7 8">NPDC087045</strain>
    </source>
</reference>
<dbReference type="InterPro" id="IPR051544">
    <property type="entry name" value="TPS_OM_transporter"/>
</dbReference>
<feature type="region of interest" description="Disordered" evidence="4">
    <location>
        <begin position="61"/>
        <end position="83"/>
    </location>
</feature>
<dbReference type="PANTHER" id="PTHR34597">
    <property type="entry name" value="SLR1661 PROTEIN"/>
    <property type="match status" value="1"/>
</dbReference>
<gene>
    <name evidence="7" type="ORF">ACIPEN_02205</name>
</gene>
<keyword evidence="2" id="KW-0812">Transmembrane</keyword>
<keyword evidence="8" id="KW-1185">Reference proteome</keyword>
<keyword evidence="1" id="KW-0472">Membrane</keyword>
<sequence length="575" mass="61636">MVASINTTGEWSAGLRADDRKRSRRTLWVIGPVLSLAASAAHAQSLPGAGELLRDLRPAQPLAAPGNQSLPPEAPLGAAPPPADIGQEKFAVSGFRIEGAVAFSPDILAQLLQDLVGPERSLATLNEATARITRFYREHGYLLARAYLPAQQLDQGLVRLLVLEGRLGEIRLHNESRMDSATLRQRLDRIGLGLPLAGTRLERELLLINDLPGVAVRSALTPGSSVGSTDLEVQVADERNVEGEVSLDNYGNRYTGAAHANAALALNNPLGIGDQLQFNAISSGSGFNYGRLAYQLPLGAAGATLNVSYAAMAYRVGSDFSRLDASGSARLGSAVLAYPLVRSRRLNVGLQLRLETKRFNDRIGLIDSRRNKRIDAATTAVTVDSSDGWLGGGQSRALLGVTLGRLQLPATEVADDQIGHRTEGRFSYGSLQATRLQALGSQWEGLLQLSAQYAAGNLDSAQKFSMGGPYAVRAYPSGEAPADDAVMLNVELRRALSYQWQAFSFVDAARGRLNHSPLASDGANLRHLSGVGLGARWNHPQGYRLQTTLAWRTGPAATAEPDKSPRFWLQLAKSF</sequence>
<evidence type="ECO:0000259" key="5">
    <source>
        <dbReference type="Pfam" id="PF03865"/>
    </source>
</evidence>
<dbReference type="Proteomes" id="UP001617427">
    <property type="component" value="Unassembled WGS sequence"/>
</dbReference>
<protein>
    <submittedName>
        <fullName evidence="7">ShlB/FhaC/HecB family hemolysin secretion/activation protein</fullName>
    </submittedName>
</protein>
<dbReference type="RefSeq" id="WP_402698146.1">
    <property type="nucleotide sequence ID" value="NZ_JBIUZV010000001.1"/>
</dbReference>
<evidence type="ECO:0000256" key="4">
    <source>
        <dbReference type="SAM" id="MobiDB-lite"/>
    </source>
</evidence>
<accession>A0ABW8EUU8</accession>
<dbReference type="Gene3D" id="3.10.20.310">
    <property type="entry name" value="membrane protein fhac"/>
    <property type="match status" value="1"/>
</dbReference>
<evidence type="ECO:0000313" key="7">
    <source>
        <dbReference type="EMBL" id="MFJ3044619.1"/>
    </source>
</evidence>
<evidence type="ECO:0000259" key="6">
    <source>
        <dbReference type="Pfam" id="PF08479"/>
    </source>
</evidence>
<dbReference type="Gene3D" id="2.40.160.50">
    <property type="entry name" value="membrane protein fhac: a member of the omp85/tpsb transporter family"/>
    <property type="match status" value="1"/>
</dbReference>
<proteinExistence type="predicted"/>
<name>A0ABW8EUU8_9BURK</name>
<evidence type="ECO:0000256" key="2">
    <source>
        <dbReference type="ARBA" id="ARBA00022692"/>
    </source>
</evidence>
<dbReference type="EMBL" id="JBIUZV010000001">
    <property type="protein sequence ID" value="MFJ3044619.1"/>
    <property type="molecule type" value="Genomic_DNA"/>
</dbReference>
<keyword evidence="1" id="KW-1134">Transmembrane beta strand</keyword>
<evidence type="ECO:0000256" key="3">
    <source>
        <dbReference type="ARBA" id="ARBA00023237"/>
    </source>
</evidence>
<feature type="compositionally biased region" description="Pro residues" evidence="4">
    <location>
        <begin position="72"/>
        <end position="83"/>
    </location>
</feature>
<comment type="caution">
    <text evidence="7">The sequence shown here is derived from an EMBL/GenBank/DDBJ whole genome shotgun (WGS) entry which is preliminary data.</text>
</comment>
<feature type="domain" description="Haemolysin activator HlyB C-terminal" evidence="5">
    <location>
        <begin position="227"/>
        <end position="536"/>
    </location>
</feature>
<evidence type="ECO:0000256" key="1">
    <source>
        <dbReference type="ARBA" id="ARBA00022452"/>
    </source>
</evidence>
<keyword evidence="3" id="KW-0998">Cell outer membrane</keyword>
<dbReference type="PANTHER" id="PTHR34597:SF1">
    <property type="entry name" value="HEME_HEMOPEXIN TRANSPORTER PROTEIN HUXB"/>
    <property type="match status" value="1"/>
</dbReference>
<dbReference type="InterPro" id="IPR013686">
    <property type="entry name" value="Polypept-transport_assoc_ShlB"/>
</dbReference>
<dbReference type="InterPro" id="IPR005565">
    <property type="entry name" value="Hemolysn_activator_HlyB_C"/>
</dbReference>
<organism evidence="7 8">
    <name type="scientific">Herbaspirillum chlorophenolicum</name>
    <dbReference type="NCBI Taxonomy" id="211589"/>
    <lineage>
        <taxon>Bacteria</taxon>
        <taxon>Pseudomonadati</taxon>
        <taxon>Pseudomonadota</taxon>
        <taxon>Betaproteobacteria</taxon>
        <taxon>Burkholderiales</taxon>
        <taxon>Oxalobacteraceae</taxon>
        <taxon>Herbaspirillum</taxon>
    </lineage>
</organism>